<reference evidence="2" key="1">
    <citation type="submission" date="2018-02" db="EMBL/GenBank/DDBJ databases">
        <title>Draft genome sequencing of Rhodococcus opacus KU647198.</title>
        <authorList>
            <person name="Zheng B.-X."/>
        </authorList>
    </citation>
    <scope>NUCLEOTIDE SEQUENCE [LARGE SCALE GENOMIC DNA]</scope>
    <source>
        <strain evidence="2">04-OD7</strain>
    </source>
</reference>
<dbReference type="Proteomes" id="UP000239290">
    <property type="component" value="Unassembled WGS sequence"/>
</dbReference>
<dbReference type="EMBL" id="PUIO01000105">
    <property type="protein sequence ID" value="PQP12657.1"/>
    <property type="molecule type" value="Genomic_DNA"/>
</dbReference>
<dbReference type="InterPro" id="IPR021678">
    <property type="entry name" value="DUF3263"/>
</dbReference>
<organism evidence="1 2">
    <name type="scientific">Rhodococcus opacus</name>
    <name type="common">Nocardia opaca</name>
    <dbReference type="NCBI Taxonomy" id="37919"/>
    <lineage>
        <taxon>Bacteria</taxon>
        <taxon>Bacillati</taxon>
        <taxon>Actinomycetota</taxon>
        <taxon>Actinomycetes</taxon>
        <taxon>Mycobacteriales</taxon>
        <taxon>Nocardiaceae</taxon>
        <taxon>Rhodococcus</taxon>
    </lineage>
</organism>
<dbReference type="RefSeq" id="WP_105423867.1">
    <property type="nucleotide sequence ID" value="NZ_PUIO01000105.1"/>
</dbReference>
<sequence length="77" mass="8774">MTYSDDDAMLKFATRWYQYGGGEDSDIFVEFGLPASAYFRRLAKLVDGPSGRRLTPEQRNGIRNVVRSRLARRQTAA</sequence>
<evidence type="ECO:0000313" key="2">
    <source>
        <dbReference type="Proteomes" id="UP000239290"/>
    </source>
</evidence>
<name>A0A2S8ID07_RHOOP</name>
<evidence type="ECO:0008006" key="3">
    <source>
        <dbReference type="Google" id="ProtNLM"/>
    </source>
</evidence>
<accession>A0A2S8ID07</accession>
<gene>
    <name evidence="1" type="ORF">C5613_42660</name>
</gene>
<comment type="caution">
    <text evidence="1">The sequence shown here is derived from an EMBL/GenBank/DDBJ whole genome shotgun (WGS) entry which is preliminary data.</text>
</comment>
<dbReference type="Pfam" id="PF11662">
    <property type="entry name" value="DUF3263"/>
    <property type="match status" value="1"/>
</dbReference>
<dbReference type="AlphaFoldDB" id="A0A2S8ID07"/>
<evidence type="ECO:0000313" key="1">
    <source>
        <dbReference type="EMBL" id="PQP12657.1"/>
    </source>
</evidence>
<proteinExistence type="predicted"/>
<protein>
    <recommendedName>
        <fullName evidence="3">DUF3263 domain-containing protein</fullName>
    </recommendedName>
</protein>